<dbReference type="RefSeq" id="WP_186501795.1">
    <property type="nucleotide sequence ID" value="NZ_JACOGK010000001.1"/>
</dbReference>
<name>A0ABR6VEW4_9FIRM</name>
<comment type="caution">
    <text evidence="1">The sequence shown here is derived from an EMBL/GenBank/DDBJ whole genome shotgun (WGS) entry which is preliminary data.</text>
</comment>
<reference evidence="1 2" key="1">
    <citation type="submission" date="2020-08" db="EMBL/GenBank/DDBJ databases">
        <authorList>
            <person name="Liu C."/>
            <person name="Sun Q."/>
        </authorList>
    </citation>
    <scope>NUCLEOTIDE SEQUENCE [LARGE SCALE GENOMIC DNA]</scope>
    <source>
        <strain evidence="1 2">NSJ-59</strain>
    </source>
</reference>
<evidence type="ECO:0000313" key="1">
    <source>
        <dbReference type="EMBL" id="MBC3535739.1"/>
    </source>
</evidence>
<gene>
    <name evidence="1" type="ORF">H8J70_00455</name>
</gene>
<evidence type="ECO:0000313" key="2">
    <source>
        <dbReference type="Proteomes" id="UP000606870"/>
    </source>
</evidence>
<keyword evidence="2" id="KW-1185">Reference proteome</keyword>
<organism evidence="1 2">
    <name type="scientific">Megasphaera hominis</name>
    <dbReference type="NCBI Taxonomy" id="159836"/>
    <lineage>
        <taxon>Bacteria</taxon>
        <taxon>Bacillati</taxon>
        <taxon>Bacillota</taxon>
        <taxon>Negativicutes</taxon>
        <taxon>Veillonellales</taxon>
        <taxon>Veillonellaceae</taxon>
        <taxon>Megasphaera</taxon>
    </lineage>
</organism>
<sequence length="253" mass="28944">MKRYKKRLVLLVAVFMMWCFGSVVMAYYDATPRIVSKLQGAWYDADGNVVLDFKGNTVNGCAIVGAYHPAGGGSNFSCIIRIIEADGYRDLPVIGENLQKDSYHAHVILNGDNMDERKGILLMRTKAAKYYESVGGIGLDMPEKEVLAKYGKPDKIQNLKPWKNLDTWQYQKLGLELTMRHQRVWIIKIYQNGNRHFDRTGFDCANAPYEFKSAYGFNRVPRAGQYGAYSVGHEEYMWFDNYPNSIILSMFNN</sequence>
<proteinExistence type="predicted"/>
<dbReference type="Proteomes" id="UP000606870">
    <property type="component" value="Unassembled WGS sequence"/>
</dbReference>
<protein>
    <submittedName>
        <fullName evidence="1">Uncharacterized protein</fullName>
    </submittedName>
</protein>
<accession>A0ABR6VEW4</accession>
<dbReference type="EMBL" id="JACOGK010000001">
    <property type="protein sequence ID" value="MBC3535739.1"/>
    <property type="molecule type" value="Genomic_DNA"/>
</dbReference>